<accession>A0A9N9YWD3</accession>
<dbReference type="Proteomes" id="UP000775872">
    <property type="component" value="Unassembled WGS sequence"/>
</dbReference>
<feature type="signal peptide" evidence="1">
    <location>
        <begin position="1"/>
        <end position="26"/>
    </location>
</feature>
<keyword evidence="3" id="KW-1185">Reference proteome</keyword>
<sequence length="81" mass="8670">PGLWLLPFRKLALACCICASHNPAHAGYPTEEGGHLQHGIFLLVAGLVSYLLASARIDRCCAIGLPHKRANWISISTGCSM</sequence>
<feature type="non-terminal residue" evidence="2">
    <location>
        <position position="1"/>
    </location>
</feature>
<name>A0A9N9YWD3_9HYPO</name>
<organism evidence="2 3">
    <name type="scientific">Clonostachys solani</name>
    <dbReference type="NCBI Taxonomy" id="160281"/>
    <lineage>
        <taxon>Eukaryota</taxon>
        <taxon>Fungi</taxon>
        <taxon>Dikarya</taxon>
        <taxon>Ascomycota</taxon>
        <taxon>Pezizomycotina</taxon>
        <taxon>Sordariomycetes</taxon>
        <taxon>Hypocreomycetidae</taxon>
        <taxon>Hypocreales</taxon>
        <taxon>Bionectriaceae</taxon>
        <taxon>Clonostachys</taxon>
    </lineage>
</organism>
<protein>
    <submittedName>
        <fullName evidence="2">Uncharacterized protein</fullName>
    </submittedName>
</protein>
<comment type="caution">
    <text evidence="2">The sequence shown here is derived from an EMBL/GenBank/DDBJ whole genome shotgun (WGS) entry which is preliminary data.</text>
</comment>
<reference evidence="2 3" key="2">
    <citation type="submission" date="2021-10" db="EMBL/GenBank/DDBJ databases">
        <authorList>
            <person name="Piombo E."/>
        </authorList>
    </citation>
    <scope>NUCLEOTIDE SEQUENCE [LARGE SCALE GENOMIC DNA]</scope>
</reference>
<gene>
    <name evidence="2" type="ORF">CSOL1703_00003851</name>
</gene>
<dbReference type="EMBL" id="CABFOC020000002">
    <property type="protein sequence ID" value="CAH0040218.1"/>
    <property type="molecule type" value="Genomic_DNA"/>
</dbReference>
<feature type="chain" id="PRO_5040440000" evidence="1">
    <location>
        <begin position="27"/>
        <end position="81"/>
    </location>
</feature>
<evidence type="ECO:0000313" key="2">
    <source>
        <dbReference type="EMBL" id="CAH0040218.1"/>
    </source>
</evidence>
<reference evidence="3" key="1">
    <citation type="submission" date="2019-06" db="EMBL/GenBank/DDBJ databases">
        <authorList>
            <person name="Broberg M."/>
        </authorList>
    </citation>
    <scope>NUCLEOTIDE SEQUENCE [LARGE SCALE GENOMIC DNA]</scope>
</reference>
<evidence type="ECO:0000256" key="1">
    <source>
        <dbReference type="SAM" id="SignalP"/>
    </source>
</evidence>
<keyword evidence="1" id="KW-0732">Signal</keyword>
<proteinExistence type="predicted"/>
<evidence type="ECO:0000313" key="3">
    <source>
        <dbReference type="Proteomes" id="UP000775872"/>
    </source>
</evidence>
<dbReference type="AlphaFoldDB" id="A0A9N9YWD3"/>